<dbReference type="SUPFAM" id="SSF52540">
    <property type="entry name" value="P-loop containing nucleoside triphosphate hydrolases"/>
    <property type="match status" value="1"/>
</dbReference>
<evidence type="ECO:0000313" key="13">
    <source>
        <dbReference type="Proteomes" id="UP000317429"/>
    </source>
</evidence>
<dbReference type="RefSeq" id="WP_145282598.1">
    <property type="nucleotide sequence ID" value="NZ_CP036291.1"/>
</dbReference>
<dbReference type="InterPro" id="IPR027417">
    <property type="entry name" value="P-loop_NTPase"/>
</dbReference>
<dbReference type="KEGG" id="pnd:Pla175_14410"/>
<dbReference type="EC" id="2.7.1.71" evidence="3 11"/>
<evidence type="ECO:0000256" key="9">
    <source>
        <dbReference type="ARBA" id="ARBA00023141"/>
    </source>
</evidence>
<name>A0A518D9B8_9BACT</name>
<comment type="function">
    <text evidence="11">Catalyzes the specific phosphorylation of the 3-hydroxyl group of shikimic acid using ATP as a cosubstrate.</text>
</comment>
<evidence type="ECO:0000256" key="1">
    <source>
        <dbReference type="ARBA" id="ARBA00004842"/>
    </source>
</evidence>
<gene>
    <name evidence="12" type="primary">aroL</name>
    <name evidence="11" type="synonym">aroK</name>
    <name evidence="12" type="ORF">Pla175_14410</name>
</gene>
<dbReference type="PANTHER" id="PTHR21087">
    <property type="entry name" value="SHIKIMATE KINASE"/>
    <property type="match status" value="1"/>
</dbReference>
<evidence type="ECO:0000256" key="6">
    <source>
        <dbReference type="ARBA" id="ARBA00022741"/>
    </source>
</evidence>
<evidence type="ECO:0000256" key="7">
    <source>
        <dbReference type="ARBA" id="ARBA00022777"/>
    </source>
</evidence>
<keyword evidence="8 11" id="KW-0067">ATP-binding</keyword>
<evidence type="ECO:0000256" key="3">
    <source>
        <dbReference type="ARBA" id="ARBA00012154"/>
    </source>
</evidence>
<feature type="binding site" evidence="11">
    <location>
        <position position="175"/>
    </location>
    <ligand>
        <name>ATP</name>
        <dbReference type="ChEBI" id="CHEBI:30616"/>
    </ligand>
</feature>
<comment type="similarity">
    <text evidence="2 11">Belongs to the shikimate kinase family.</text>
</comment>
<dbReference type="InterPro" id="IPR023000">
    <property type="entry name" value="Shikimate_kinase_CS"/>
</dbReference>
<dbReference type="InterPro" id="IPR031322">
    <property type="entry name" value="Shikimate/glucono_kinase"/>
</dbReference>
<keyword evidence="11" id="KW-0479">Metal-binding</keyword>
<sequence length="190" mass="20415">MDLATTRPRRHHSCMAGQRDILFLEGYRGVGKSAVARALAARLGWESVDSDDLVEQAAEKSIAEVFAQQGEQAFRALEAGVVISLCERDRCVVALGGGAVLREATREALARSGPVVWLTASAQTIADRLAADPSSGDRRPSLTGQGLLEEITQVLSARESVYRECATFEVDTEGRTPDQVADAIAAFLNR</sequence>
<dbReference type="PROSITE" id="PS01128">
    <property type="entry name" value="SHIKIMATE_KINASE"/>
    <property type="match status" value="1"/>
</dbReference>
<organism evidence="12 13">
    <name type="scientific">Pirellulimonas nuda</name>
    <dbReference type="NCBI Taxonomy" id="2528009"/>
    <lineage>
        <taxon>Bacteria</taxon>
        <taxon>Pseudomonadati</taxon>
        <taxon>Planctomycetota</taxon>
        <taxon>Planctomycetia</taxon>
        <taxon>Pirellulales</taxon>
        <taxon>Lacipirellulaceae</taxon>
        <taxon>Pirellulimonas</taxon>
    </lineage>
</organism>
<dbReference type="UniPathway" id="UPA00053">
    <property type="reaction ID" value="UER00088"/>
</dbReference>
<evidence type="ECO:0000256" key="8">
    <source>
        <dbReference type="ARBA" id="ARBA00022840"/>
    </source>
</evidence>
<dbReference type="GO" id="GO:0005829">
    <property type="term" value="C:cytosol"/>
    <property type="evidence" value="ECO:0007669"/>
    <property type="project" value="TreeGrafter"/>
</dbReference>
<dbReference type="Pfam" id="PF01202">
    <property type="entry name" value="SKI"/>
    <property type="match status" value="1"/>
</dbReference>
<dbReference type="OrthoDB" id="9800332at2"/>
<evidence type="ECO:0000256" key="4">
    <source>
        <dbReference type="ARBA" id="ARBA00022605"/>
    </source>
</evidence>
<dbReference type="InterPro" id="IPR000623">
    <property type="entry name" value="Shikimate_kinase/TSH1"/>
</dbReference>
<keyword evidence="9 11" id="KW-0057">Aromatic amino acid biosynthesis</keyword>
<dbReference type="PANTHER" id="PTHR21087:SF16">
    <property type="entry name" value="SHIKIMATE KINASE 1, CHLOROPLASTIC"/>
    <property type="match status" value="1"/>
</dbReference>
<keyword evidence="7 11" id="KW-0418">Kinase</keyword>
<dbReference type="Proteomes" id="UP000317429">
    <property type="component" value="Chromosome"/>
</dbReference>
<accession>A0A518D9B8</accession>
<evidence type="ECO:0000256" key="11">
    <source>
        <dbReference type="HAMAP-Rule" id="MF_00109"/>
    </source>
</evidence>
<feature type="binding site" evidence="11">
    <location>
        <position position="75"/>
    </location>
    <ligand>
        <name>substrate</name>
    </ligand>
</feature>
<keyword evidence="6 11" id="KW-0547">Nucleotide-binding</keyword>
<dbReference type="GO" id="GO:0005524">
    <property type="term" value="F:ATP binding"/>
    <property type="evidence" value="ECO:0007669"/>
    <property type="project" value="UniProtKB-UniRule"/>
</dbReference>
<comment type="catalytic activity">
    <reaction evidence="10 11">
        <text>shikimate + ATP = 3-phosphoshikimate + ADP + H(+)</text>
        <dbReference type="Rhea" id="RHEA:13121"/>
        <dbReference type="ChEBI" id="CHEBI:15378"/>
        <dbReference type="ChEBI" id="CHEBI:30616"/>
        <dbReference type="ChEBI" id="CHEBI:36208"/>
        <dbReference type="ChEBI" id="CHEBI:145989"/>
        <dbReference type="ChEBI" id="CHEBI:456216"/>
        <dbReference type="EC" id="2.7.1.71"/>
    </reaction>
</comment>
<dbReference type="Gene3D" id="3.40.50.300">
    <property type="entry name" value="P-loop containing nucleotide triphosphate hydrolases"/>
    <property type="match status" value="1"/>
</dbReference>
<dbReference type="GO" id="GO:0009423">
    <property type="term" value="P:chorismate biosynthetic process"/>
    <property type="evidence" value="ECO:0007669"/>
    <property type="project" value="UniProtKB-UniRule"/>
</dbReference>
<comment type="subcellular location">
    <subcellularLocation>
        <location evidence="11">Cytoplasm</location>
    </subcellularLocation>
</comment>
<dbReference type="GO" id="GO:0008652">
    <property type="term" value="P:amino acid biosynthetic process"/>
    <property type="evidence" value="ECO:0007669"/>
    <property type="project" value="UniProtKB-KW"/>
</dbReference>
<feature type="binding site" evidence="11">
    <location>
        <position position="158"/>
    </location>
    <ligand>
        <name>substrate</name>
    </ligand>
</feature>
<keyword evidence="11" id="KW-0460">Magnesium</keyword>
<dbReference type="GO" id="GO:0000287">
    <property type="term" value="F:magnesium ion binding"/>
    <property type="evidence" value="ECO:0007669"/>
    <property type="project" value="UniProtKB-UniRule"/>
</dbReference>
<comment type="subunit">
    <text evidence="11">Monomer.</text>
</comment>
<evidence type="ECO:0000313" key="12">
    <source>
        <dbReference type="EMBL" id="QDU88071.1"/>
    </source>
</evidence>
<reference evidence="12 13" key="1">
    <citation type="submission" date="2019-02" db="EMBL/GenBank/DDBJ databases">
        <title>Deep-cultivation of Planctomycetes and their phenomic and genomic characterization uncovers novel biology.</title>
        <authorList>
            <person name="Wiegand S."/>
            <person name="Jogler M."/>
            <person name="Boedeker C."/>
            <person name="Pinto D."/>
            <person name="Vollmers J."/>
            <person name="Rivas-Marin E."/>
            <person name="Kohn T."/>
            <person name="Peeters S.H."/>
            <person name="Heuer A."/>
            <person name="Rast P."/>
            <person name="Oberbeckmann S."/>
            <person name="Bunk B."/>
            <person name="Jeske O."/>
            <person name="Meyerdierks A."/>
            <person name="Storesund J.E."/>
            <person name="Kallscheuer N."/>
            <person name="Luecker S."/>
            <person name="Lage O.M."/>
            <person name="Pohl T."/>
            <person name="Merkel B.J."/>
            <person name="Hornburger P."/>
            <person name="Mueller R.-W."/>
            <person name="Bruemmer F."/>
            <person name="Labrenz M."/>
            <person name="Spormann A.M."/>
            <person name="Op den Camp H."/>
            <person name="Overmann J."/>
            <person name="Amann R."/>
            <person name="Jetten M.S.M."/>
            <person name="Mascher T."/>
            <person name="Medema M.H."/>
            <person name="Devos D.P."/>
            <person name="Kaster A.-K."/>
            <person name="Ovreas L."/>
            <person name="Rohde M."/>
            <person name="Galperin M.Y."/>
            <person name="Jogler C."/>
        </authorList>
    </citation>
    <scope>NUCLEOTIDE SEQUENCE [LARGE SCALE GENOMIC DNA]</scope>
    <source>
        <strain evidence="12 13">Pla175</strain>
    </source>
</reference>
<dbReference type="EMBL" id="CP036291">
    <property type="protein sequence ID" value="QDU88071.1"/>
    <property type="molecule type" value="Genomic_DNA"/>
</dbReference>
<feature type="binding site" evidence="11">
    <location>
        <position position="97"/>
    </location>
    <ligand>
        <name>substrate</name>
    </ligand>
</feature>
<dbReference type="HAMAP" id="MF_00109">
    <property type="entry name" value="Shikimate_kinase"/>
    <property type="match status" value="1"/>
</dbReference>
<evidence type="ECO:0000256" key="5">
    <source>
        <dbReference type="ARBA" id="ARBA00022679"/>
    </source>
</evidence>
<dbReference type="AlphaFoldDB" id="A0A518D9B8"/>
<feature type="binding site" evidence="11">
    <location>
        <position position="51"/>
    </location>
    <ligand>
        <name>substrate</name>
    </ligand>
</feature>
<dbReference type="GO" id="GO:0004765">
    <property type="term" value="F:shikimate kinase activity"/>
    <property type="evidence" value="ECO:0007669"/>
    <property type="project" value="UniProtKB-UniRule"/>
</dbReference>
<keyword evidence="13" id="KW-1185">Reference proteome</keyword>
<feature type="binding site" evidence="11">
    <location>
        <begin position="29"/>
        <end position="34"/>
    </location>
    <ligand>
        <name>ATP</name>
        <dbReference type="ChEBI" id="CHEBI:30616"/>
    </ligand>
</feature>
<comment type="pathway">
    <text evidence="1 11">Metabolic intermediate biosynthesis; chorismate biosynthesis; chorismate from D-erythrose 4-phosphate and phosphoenolpyruvate: step 5/7.</text>
</comment>
<keyword evidence="5 11" id="KW-0808">Transferase</keyword>
<evidence type="ECO:0000256" key="10">
    <source>
        <dbReference type="ARBA" id="ARBA00048567"/>
    </source>
</evidence>
<keyword evidence="4 11" id="KW-0028">Amino-acid biosynthesis</keyword>
<dbReference type="PRINTS" id="PR01100">
    <property type="entry name" value="SHIKIMTKNASE"/>
</dbReference>
<evidence type="ECO:0000256" key="2">
    <source>
        <dbReference type="ARBA" id="ARBA00006997"/>
    </source>
</evidence>
<dbReference type="GO" id="GO:0009073">
    <property type="term" value="P:aromatic amino acid family biosynthetic process"/>
    <property type="evidence" value="ECO:0007669"/>
    <property type="project" value="UniProtKB-KW"/>
</dbReference>
<dbReference type="CDD" id="cd00464">
    <property type="entry name" value="SK"/>
    <property type="match status" value="1"/>
</dbReference>
<feature type="binding site" evidence="11">
    <location>
        <position position="33"/>
    </location>
    <ligand>
        <name>Mg(2+)</name>
        <dbReference type="ChEBI" id="CHEBI:18420"/>
    </ligand>
</feature>
<protein>
    <recommendedName>
        <fullName evidence="3 11">Shikimate kinase</fullName>
        <shortName evidence="11">SK</shortName>
        <ecNumber evidence="3 11">2.7.1.71</ecNumber>
    </recommendedName>
</protein>
<keyword evidence="11" id="KW-0963">Cytoplasm</keyword>
<comment type="cofactor">
    <cofactor evidence="11">
        <name>Mg(2+)</name>
        <dbReference type="ChEBI" id="CHEBI:18420"/>
    </cofactor>
    <text evidence="11">Binds 1 Mg(2+) ion per subunit.</text>
</comment>
<proteinExistence type="inferred from homology"/>
<feature type="binding site" evidence="11">
    <location>
        <position position="139"/>
    </location>
    <ligand>
        <name>ATP</name>
        <dbReference type="ChEBI" id="CHEBI:30616"/>
    </ligand>
</feature>